<feature type="transmembrane region" description="Helical" evidence="1">
    <location>
        <begin position="18"/>
        <end position="34"/>
    </location>
</feature>
<gene>
    <name evidence="2" type="ORF">SLY_0303</name>
</gene>
<dbReference type="HOGENOM" id="CLU_3333588_0_0_14"/>
<accession>R4RLL3</accession>
<name>R4RLL3_PHYAS</name>
<keyword evidence="1" id="KW-0812">Transmembrane</keyword>
<evidence type="ECO:0000313" key="3">
    <source>
        <dbReference type="Proteomes" id="UP000013941"/>
    </source>
</evidence>
<keyword evidence="1" id="KW-0472">Membrane</keyword>
<keyword evidence="3" id="KW-1185">Reference proteome</keyword>
<evidence type="ECO:0000313" key="2">
    <source>
        <dbReference type="EMBL" id="AGL90225.1"/>
    </source>
</evidence>
<evidence type="ECO:0000256" key="1">
    <source>
        <dbReference type="SAM" id="Phobius"/>
    </source>
</evidence>
<proteinExistence type="predicted"/>
<protein>
    <submittedName>
        <fullName evidence="2">Uncharacterized protein</fullName>
    </submittedName>
</protein>
<dbReference type="KEGG" id="nzs:SLY_0303"/>
<sequence>MSLSLQNFENFLRKLKKIGYLFLIIGNIFLFFNNKTQI</sequence>
<organism evidence="2 3">
    <name type="scientific">Strawberry lethal yellows phytoplasma (CPA) str. NZSb11</name>
    <dbReference type="NCBI Taxonomy" id="980422"/>
    <lineage>
        <taxon>Bacteria</taxon>
        <taxon>Bacillati</taxon>
        <taxon>Mycoplasmatota</taxon>
        <taxon>Mollicutes</taxon>
        <taxon>Acholeplasmatales</taxon>
        <taxon>Acholeplasmataceae</taxon>
        <taxon>Candidatus Phytoplasma</taxon>
        <taxon>16SrXII (Stolbur group)</taxon>
    </lineage>
</organism>
<dbReference type="AlphaFoldDB" id="R4RLL3"/>
<dbReference type="Proteomes" id="UP000013941">
    <property type="component" value="Chromosome"/>
</dbReference>
<reference evidence="2 3" key="1">
    <citation type="journal article" date="2013" name="BMC Genomics">
        <title>Comparison of the complete genome sequence of two closely related isolates of 'Candidatus Phytoplasma australiense' reveals genome plasticity.</title>
        <authorList>
            <person name="Andersen M.T."/>
            <person name="Liefting L.W."/>
            <person name="Havukkala I."/>
            <person name="Beever R.E."/>
        </authorList>
    </citation>
    <scope>NUCLEOTIDE SEQUENCE [LARGE SCALE GENOMIC DNA]</scope>
    <source>
        <strain evidence="2 3">NZSb11</strain>
    </source>
</reference>
<keyword evidence="1" id="KW-1133">Transmembrane helix</keyword>
<dbReference type="EMBL" id="CP002548">
    <property type="protein sequence ID" value="AGL90225.1"/>
    <property type="molecule type" value="Genomic_DNA"/>
</dbReference>